<dbReference type="InterPro" id="IPR024370">
    <property type="entry name" value="PBP_domain"/>
</dbReference>
<organism evidence="3 4">
    <name type="scientific">Pelagibius litoralis</name>
    <dbReference type="NCBI Taxonomy" id="374515"/>
    <lineage>
        <taxon>Bacteria</taxon>
        <taxon>Pseudomonadati</taxon>
        <taxon>Pseudomonadota</taxon>
        <taxon>Alphaproteobacteria</taxon>
        <taxon>Rhodospirillales</taxon>
        <taxon>Rhodovibrionaceae</taxon>
        <taxon>Pelagibius</taxon>
    </lineage>
</organism>
<accession>A0A967KEJ9</accession>
<name>A0A967KEJ9_9PROT</name>
<feature type="domain" description="PBP" evidence="2">
    <location>
        <begin position="12"/>
        <end position="297"/>
    </location>
</feature>
<sequence>MAAVAGLVVAAPAIAEARDQIRIVGSSTVFPFSTAVAENFGRSSDFKTPVVESTGSGGGMKLFCSGVGTQHPDITNSSRRIKESEFSKCTEKGITITEVKIGFDGIVLANSKTHAPFALTKKQIFLALAKEIPVDGKLVANPNRLWSDIDLSLPAERIEVLGPPPTSGTRDAFVELVMESAAKQFPEIKALDKAAFKAAAHSVREDGAFVEAGENDNLIVQKLEANPNALGIFGFSFLDQNADKLQGATVGGVAPEFENIASGDYGISRSLYFYVKQQHVGTIPGIKEFVAEFTSDKAWGDEGYLTEKGLIPLPEDDRKAMMKSANGMSPLSM</sequence>
<dbReference type="EMBL" id="JAAQPH010000029">
    <property type="protein sequence ID" value="NIA71969.1"/>
    <property type="molecule type" value="Genomic_DNA"/>
</dbReference>
<dbReference type="PANTHER" id="PTHR30570">
    <property type="entry name" value="PERIPLASMIC PHOSPHATE BINDING COMPONENT OF PHOSPHATE ABC TRANSPORTER"/>
    <property type="match status" value="1"/>
</dbReference>
<dbReference type="Proteomes" id="UP000761264">
    <property type="component" value="Unassembled WGS sequence"/>
</dbReference>
<dbReference type="InterPro" id="IPR050811">
    <property type="entry name" value="Phosphate_ABC_transporter"/>
</dbReference>
<reference evidence="3" key="1">
    <citation type="submission" date="2020-03" db="EMBL/GenBank/DDBJ databases">
        <title>Genome of Pelagibius litoralis DSM 21314T.</title>
        <authorList>
            <person name="Wang G."/>
        </authorList>
    </citation>
    <scope>NUCLEOTIDE SEQUENCE</scope>
    <source>
        <strain evidence="3">DSM 21314</strain>
    </source>
</reference>
<dbReference type="CDD" id="cd13654">
    <property type="entry name" value="PBP2_phosphate_like_2"/>
    <property type="match status" value="1"/>
</dbReference>
<evidence type="ECO:0000256" key="1">
    <source>
        <dbReference type="ARBA" id="ARBA00022729"/>
    </source>
</evidence>
<dbReference type="PANTHER" id="PTHR30570:SF1">
    <property type="entry name" value="PHOSPHATE-BINDING PROTEIN PSTS"/>
    <property type="match status" value="1"/>
</dbReference>
<evidence type="ECO:0000259" key="2">
    <source>
        <dbReference type="Pfam" id="PF12849"/>
    </source>
</evidence>
<dbReference type="SUPFAM" id="SSF53850">
    <property type="entry name" value="Periplasmic binding protein-like II"/>
    <property type="match status" value="1"/>
</dbReference>
<protein>
    <submittedName>
        <fullName evidence="3">PstS family phosphate ABC transporter substrate-binding protein</fullName>
    </submittedName>
</protein>
<keyword evidence="4" id="KW-1185">Reference proteome</keyword>
<dbReference type="AlphaFoldDB" id="A0A967KEJ9"/>
<gene>
    <name evidence="3" type="ORF">HBA54_25545</name>
</gene>
<dbReference type="Gene3D" id="3.40.190.10">
    <property type="entry name" value="Periplasmic binding protein-like II"/>
    <property type="match status" value="2"/>
</dbReference>
<evidence type="ECO:0000313" key="4">
    <source>
        <dbReference type="Proteomes" id="UP000761264"/>
    </source>
</evidence>
<keyword evidence="1" id="KW-0732">Signal</keyword>
<proteinExistence type="predicted"/>
<evidence type="ECO:0000313" key="3">
    <source>
        <dbReference type="EMBL" id="NIA71969.1"/>
    </source>
</evidence>
<dbReference type="Pfam" id="PF12849">
    <property type="entry name" value="PBP_like_2"/>
    <property type="match status" value="1"/>
</dbReference>
<comment type="caution">
    <text evidence="3">The sequence shown here is derived from an EMBL/GenBank/DDBJ whole genome shotgun (WGS) entry which is preliminary data.</text>
</comment>